<sequence>MDKCLLLDFDGVILNNKTVNDNLSKRASFFLSENTHLTPEHALKVNRKQYKKYGHTLYLTNEINKKNKFKKKMTIQDFNEYVYTDDFVNKYCLKEIYDDDIVLYKQWYEVIKYVKYKKMIDDVFIFSNAPSMWIESVLKKFEKLTSISLDIENVTSVPEKFNNKLKPDIRPFKQFTETYKYANYIFIDDSETNLQYDKWINCLFDPNERIMDRDDQIYVINSPYDLFKLL</sequence>
<evidence type="ECO:0000313" key="1">
    <source>
        <dbReference type="EMBL" id="QHS94111.1"/>
    </source>
</evidence>
<accession>A0A6C0BQQ0</accession>
<dbReference type="EMBL" id="MN739216">
    <property type="protein sequence ID" value="QHS94111.1"/>
    <property type="molecule type" value="Genomic_DNA"/>
</dbReference>
<protein>
    <recommendedName>
        <fullName evidence="2">Haloacid dehalogenase-like hydrolase</fullName>
    </recommendedName>
</protein>
<dbReference type="InterPro" id="IPR023214">
    <property type="entry name" value="HAD_sf"/>
</dbReference>
<dbReference type="InterPro" id="IPR036412">
    <property type="entry name" value="HAD-like_sf"/>
</dbReference>
<proteinExistence type="predicted"/>
<dbReference type="AlphaFoldDB" id="A0A6C0BQQ0"/>
<reference evidence="1" key="1">
    <citation type="journal article" date="2020" name="Nature">
        <title>Giant virus diversity and host interactions through global metagenomics.</title>
        <authorList>
            <person name="Schulz F."/>
            <person name="Roux S."/>
            <person name="Paez-Espino D."/>
            <person name="Jungbluth S."/>
            <person name="Walsh D.A."/>
            <person name="Denef V.J."/>
            <person name="McMahon K.D."/>
            <person name="Konstantinidis K.T."/>
            <person name="Eloe-Fadrosh E.A."/>
            <person name="Kyrpides N.C."/>
            <person name="Woyke T."/>
        </authorList>
    </citation>
    <scope>NUCLEOTIDE SEQUENCE</scope>
    <source>
        <strain evidence="1">GVMAG-M-3300018416-26</strain>
    </source>
</reference>
<dbReference type="Gene3D" id="3.40.50.1000">
    <property type="entry name" value="HAD superfamily/HAD-like"/>
    <property type="match status" value="1"/>
</dbReference>
<evidence type="ECO:0008006" key="2">
    <source>
        <dbReference type="Google" id="ProtNLM"/>
    </source>
</evidence>
<name>A0A6C0BQQ0_9ZZZZ</name>
<dbReference type="SUPFAM" id="SSF56784">
    <property type="entry name" value="HAD-like"/>
    <property type="match status" value="1"/>
</dbReference>
<organism evidence="1">
    <name type="scientific">viral metagenome</name>
    <dbReference type="NCBI Taxonomy" id="1070528"/>
    <lineage>
        <taxon>unclassified sequences</taxon>
        <taxon>metagenomes</taxon>
        <taxon>organismal metagenomes</taxon>
    </lineage>
</organism>